<keyword evidence="5 8" id="KW-0521">NADP</keyword>
<dbReference type="eggNOG" id="COG0061">
    <property type="taxonomic scope" value="Bacteria"/>
</dbReference>
<evidence type="ECO:0000313" key="10">
    <source>
        <dbReference type="Proteomes" id="UP000005926"/>
    </source>
</evidence>
<evidence type="ECO:0000256" key="4">
    <source>
        <dbReference type="ARBA" id="ARBA00022840"/>
    </source>
</evidence>
<organism evidence="9 10">
    <name type="scientific">Granulicatella adiacens ATCC 49175</name>
    <dbReference type="NCBI Taxonomy" id="638301"/>
    <lineage>
        <taxon>Bacteria</taxon>
        <taxon>Bacillati</taxon>
        <taxon>Bacillota</taxon>
        <taxon>Bacilli</taxon>
        <taxon>Lactobacillales</taxon>
        <taxon>Carnobacteriaceae</taxon>
        <taxon>Granulicatella</taxon>
    </lineage>
</organism>
<feature type="active site" description="Proton acceptor" evidence="8">
    <location>
        <position position="45"/>
    </location>
</feature>
<evidence type="ECO:0000256" key="8">
    <source>
        <dbReference type="HAMAP-Rule" id="MF_00361"/>
    </source>
</evidence>
<comment type="subcellular location">
    <subcellularLocation>
        <location evidence="8">Cytoplasm</location>
    </subcellularLocation>
</comment>
<sequence>MKVGLYGNQSEKTKEVMNAFNHLCQQGEFTRDDEHPDIVITVGGDGTLLGAFHHYRNQLDQIRFVGIHTGHLGFYTDWRNYEVDELIESLKKDKGERVSYPLLDVTVKLKNGETAHYSALNEATLRKVNGTLFCQVFINGDLFENFRGDGLCIATPTGSTGLSKSLGGAVVHPRAEVMQMSEMASINNRVYRTLSSPMIFAKDNVLTLRPESEEGMVMAIDHLTYDGNEIEEIQLKISQERISFAAYRHTPFWDRVEDAFIGSRELNCNGSEEVR</sequence>
<dbReference type="RefSeq" id="WP_005605193.1">
    <property type="nucleotide sequence ID" value="NZ_CP102283.1"/>
</dbReference>
<dbReference type="GO" id="GO:0051287">
    <property type="term" value="F:NAD binding"/>
    <property type="evidence" value="ECO:0007669"/>
    <property type="project" value="UniProtKB-ARBA"/>
</dbReference>
<dbReference type="GO" id="GO:0019674">
    <property type="term" value="P:NAD+ metabolic process"/>
    <property type="evidence" value="ECO:0007669"/>
    <property type="project" value="InterPro"/>
</dbReference>
<keyword evidence="3 8" id="KW-0418">Kinase</keyword>
<evidence type="ECO:0000256" key="1">
    <source>
        <dbReference type="ARBA" id="ARBA00022679"/>
    </source>
</evidence>
<evidence type="ECO:0000256" key="7">
    <source>
        <dbReference type="ARBA" id="ARBA00047925"/>
    </source>
</evidence>
<feature type="binding site" evidence="8">
    <location>
        <position position="228"/>
    </location>
    <ligand>
        <name>NAD(+)</name>
        <dbReference type="ChEBI" id="CHEBI:57540"/>
    </ligand>
</feature>
<dbReference type="Gene3D" id="3.40.50.10330">
    <property type="entry name" value="Probable inorganic polyphosphate/atp-NAD kinase, domain 1"/>
    <property type="match status" value="1"/>
</dbReference>
<keyword evidence="4 8" id="KW-0067">ATP-binding</keyword>
<dbReference type="Pfam" id="PF01513">
    <property type="entry name" value="NAD_kinase"/>
    <property type="match status" value="1"/>
</dbReference>
<keyword evidence="10" id="KW-1185">Reference proteome</keyword>
<dbReference type="AlphaFoldDB" id="C8NE76"/>
<comment type="similarity">
    <text evidence="8">Belongs to the NAD kinase family.</text>
</comment>
<evidence type="ECO:0000256" key="3">
    <source>
        <dbReference type="ARBA" id="ARBA00022777"/>
    </source>
</evidence>
<feature type="binding site" evidence="8">
    <location>
        <position position="147"/>
    </location>
    <ligand>
        <name>NAD(+)</name>
        <dbReference type="ChEBI" id="CHEBI:57540"/>
    </ligand>
</feature>
<dbReference type="InterPro" id="IPR017438">
    <property type="entry name" value="ATP-NAD_kinase_N"/>
</dbReference>
<dbReference type="InterPro" id="IPR016064">
    <property type="entry name" value="NAD/diacylglycerol_kinase_sf"/>
</dbReference>
<dbReference type="GO" id="GO:0003951">
    <property type="term" value="F:NAD+ kinase activity"/>
    <property type="evidence" value="ECO:0007669"/>
    <property type="project" value="UniProtKB-UniRule"/>
</dbReference>
<keyword evidence="1 8" id="KW-0808">Transferase</keyword>
<dbReference type="HOGENOM" id="CLU_008831_0_3_9"/>
<feature type="binding site" evidence="8">
    <location>
        <begin position="121"/>
        <end position="122"/>
    </location>
    <ligand>
        <name>NAD(+)</name>
        <dbReference type="ChEBI" id="CHEBI:57540"/>
    </ligand>
</feature>
<comment type="function">
    <text evidence="8">Involved in the regulation of the intracellular balance of NAD and NADP, and is a key enzyme in the biosynthesis of NADP. Catalyzes specifically the phosphorylation on 2'-hydroxyl of the adenosine moiety of NAD to yield NADP.</text>
</comment>
<dbReference type="GO" id="GO:0006741">
    <property type="term" value="P:NADP+ biosynthetic process"/>
    <property type="evidence" value="ECO:0007669"/>
    <property type="project" value="UniProtKB-UniRule"/>
</dbReference>
<evidence type="ECO:0000256" key="2">
    <source>
        <dbReference type="ARBA" id="ARBA00022741"/>
    </source>
</evidence>
<reference evidence="9 10" key="1">
    <citation type="submission" date="2009-08" db="EMBL/GenBank/DDBJ databases">
        <authorList>
            <person name="Muzny D."/>
            <person name="Qin X."/>
            <person name="Deng J."/>
            <person name="Jiang H."/>
            <person name="Liu Y."/>
            <person name="Qu J."/>
            <person name="Song X.-Z."/>
            <person name="Zhang L."/>
            <person name="Thornton R."/>
            <person name="Coyle M."/>
            <person name="Francisco L."/>
            <person name="Jackson L."/>
            <person name="Javaid M."/>
            <person name="Korchina V."/>
            <person name="Kovar C."/>
            <person name="Mata R."/>
            <person name="Mathew T."/>
            <person name="Ngo R."/>
            <person name="Nguyen L."/>
            <person name="Nguyen N."/>
            <person name="Okwuonu G."/>
            <person name="Ongeri F."/>
            <person name="Pham C."/>
            <person name="Simmons D."/>
            <person name="Wilczek-Boney K."/>
            <person name="Hale W."/>
            <person name="Jakkamsetti A."/>
            <person name="Pham P."/>
            <person name="Ruth R."/>
            <person name="San Lucas F."/>
            <person name="Warren J."/>
            <person name="Zhang J."/>
            <person name="Zhao Z."/>
            <person name="Zhou C."/>
            <person name="Zhu D."/>
            <person name="Lee S."/>
            <person name="Bess C."/>
            <person name="Blankenburg K."/>
            <person name="Forbes L."/>
            <person name="Fu Q."/>
            <person name="Gubbala S."/>
            <person name="Hirani K."/>
            <person name="Jayaseelan J.C."/>
            <person name="Lara F."/>
            <person name="Munidasa M."/>
            <person name="Palculict T."/>
            <person name="Patil S."/>
            <person name="Pu L.-L."/>
            <person name="Saada N."/>
            <person name="Tang L."/>
            <person name="Weissenberger G."/>
            <person name="Zhu Y."/>
            <person name="Hemphill L."/>
            <person name="Shang Y."/>
            <person name="Youmans B."/>
            <person name="Ayvaz T."/>
            <person name="Ross M."/>
            <person name="Santibanez J."/>
            <person name="Aqrawi P."/>
            <person name="Gross S."/>
            <person name="Joshi V."/>
            <person name="Fowler G."/>
            <person name="Nazareth L."/>
            <person name="Reid J."/>
            <person name="Worley K."/>
            <person name="Petrosino J."/>
            <person name="Highlander S."/>
            <person name="Gibbs R."/>
        </authorList>
    </citation>
    <scope>NUCLEOTIDE SEQUENCE [LARGE SCALE GENOMIC DNA]</scope>
    <source>
        <strain evidence="9 10">ATCC 49175</strain>
    </source>
</reference>
<dbReference type="SUPFAM" id="SSF111331">
    <property type="entry name" value="NAD kinase/diacylglycerol kinase-like"/>
    <property type="match status" value="1"/>
</dbReference>
<name>C8NE76_9LACT</name>
<dbReference type="EMBL" id="ACKZ01000008">
    <property type="protein sequence ID" value="EEW37977.1"/>
    <property type="molecule type" value="Genomic_DNA"/>
</dbReference>
<dbReference type="PANTHER" id="PTHR20275">
    <property type="entry name" value="NAD KINASE"/>
    <property type="match status" value="1"/>
</dbReference>
<feature type="binding site" evidence="8">
    <location>
        <position position="184"/>
    </location>
    <ligand>
        <name>NAD(+)</name>
        <dbReference type="ChEBI" id="CHEBI:57540"/>
    </ligand>
</feature>
<dbReference type="STRING" id="638301.HMPREF0444_0221"/>
<proteinExistence type="inferred from homology"/>
<dbReference type="GO" id="GO:0005737">
    <property type="term" value="C:cytoplasm"/>
    <property type="evidence" value="ECO:0007669"/>
    <property type="project" value="UniProtKB-SubCell"/>
</dbReference>
<evidence type="ECO:0000256" key="6">
    <source>
        <dbReference type="ARBA" id="ARBA00023027"/>
    </source>
</evidence>
<accession>C8NE76</accession>
<comment type="catalytic activity">
    <reaction evidence="7 8">
        <text>NAD(+) + ATP = ADP + NADP(+) + H(+)</text>
        <dbReference type="Rhea" id="RHEA:18629"/>
        <dbReference type="ChEBI" id="CHEBI:15378"/>
        <dbReference type="ChEBI" id="CHEBI:30616"/>
        <dbReference type="ChEBI" id="CHEBI:57540"/>
        <dbReference type="ChEBI" id="CHEBI:58349"/>
        <dbReference type="ChEBI" id="CHEBI:456216"/>
        <dbReference type="EC" id="2.7.1.23"/>
    </reaction>
</comment>
<keyword evidence="8" id="KW-0963">Cytoplasm</keyword>
<feature type="binding site" evidence="8">
    <location>
        <begin position="45"/>
        <end position="46"/>
    </location>
    <ligand>
        <name>NAD(+)</name>
        <dbReference type="ChEBI" id="CHEBI:57540"/>
    </ligand>
</feature>
<protein>
    <recommendedName>
        <fullName evidence="8">NAD kinase</fullName>
        <ecNumber evidence="8">2.7.1.23</ecNumber>
    </recommendedName>
    <alternativeName>
        <fullName evidence="8">ATP-dependent NAD kinase</fullName>
    </alternativeName>
</protein>
<evidence type="ECO:0000256" key="5">
    <source>
        <dbReference type="ARBA" id="ARBA00022857"/>
    </source>
</evidence>
<dbReference type="Proteomes" id="UP000005926">
    <property type="component" value="Unassembled WGS sequence"/>
</dbReference>
<dbReference type="HAMAP" id="MF_00361">
    <property type="entry name" value="NAD_kinase"/>
    <property type="match status" value="1"/>
</dbReference>
<dbReference type="Pfam" id="PF20143">
    <property type="entry name" value="NAD_kinase_C"/>
    <property type="match status" value="1"/>
</dbReference>
<evidence type="ECO:0000313" key="9">
    <source>
        <dbReference type="EMBL" id="EEW37977.1"/>
    </source>
</evidence>
<keyword evidence="2 8" id="KW-0547">Nucleotide-binding</keyword>
<dbReference type="EC" id="2.7.1.23" evidence="8"/>
<dbReference type="GO" id="GO:0005524">
    <property type="term" value="F:ATP binding"/>
    <property type="evidence" value="ECO:0007669"/>
    <property type="project" value="UniProtKB-KW"/>
</dbReference>
<feature type="binding site" evidence="8">
    <location>
        <position position="149"/>
    </location>
    <ligand>
        <name>NAD(+)</name>
        <dbReference type="ChEBI" id="CHEBI:57540"/>
    </ligand>
</feature>
<dbReference type="Gene3D" id="2.60.200.30">
    <property type="entry name" value="Probable inorganic polyphosphate/atp-NAD kinase, domain 2"/>
    <property type="match status" value="1"/>
</dbReference>
<keyword evidence="6 8" id="KW-0520">NAD</keyword>
<dbReference type="NCBIfam" id="NF003424">
    <property type="entry name" value="PRK04885.1"/>
    <property type="match status" value="1"/>
</dbReference>
<gene>
    <name evidence="8" type="primary">nadK</name>
    <name evidence="9" type="ORF">HMPREF0444_0221</name>
</gene>
<comment type="cofactor">
    <cofactor evidence="8">
        <name>a divalent metal cation</name>
        <dbReference type="ChEBI" id="CHEBI:60240"/>
    </cofactor>
</comment>
<comment type="caution">
    <text evidence="9">The sequence shown here is derived from an EMBL/GenBank/DDBJ whole genome shotgun (WGS) entry which is preliminary data.</text>
</comment>
<dbReference type="GeneID" id="78411512"/>
<comment type="caution">
    <text evidence="8">Lacks conserved residue(s) required for the propagation of feature annotation.</text>
</comment>
<dbReference type="GO" id="GO:0046872">
    <property type="term" value="F:metal ion binding"/>
    <property type="evidence" value="ECO:0007669"/>
    <property type="project" value="UniProtKB-UniRule"/>
</dbReference>
<dbReference type="InterPro" id="IPR017437">
    <property type="entry name" value="ATP-NAD_kinase_PpnK-typ_C"/>
</dbReference>
<dbReference type="PANTHER" id="PTHR20275:SF0">
    <property type="entry name" value="NAD KINASE"/>
    <property type="match status" value="1"/>
</dbReference>
<dbReference type="InterPro" id="IPR002504">
    <property type="entry name" value="NADK"/>
</dbReference>